<evidence type="ECO:0000259" key="1">
    <source>
        <dbReference type="Pfam" id="PF00078"/>
    </source>
</evidence>
<dbReference type="Gene3D" id="3.10.10.10">
    <property type="entry name" value="HIV Type 1 Reverse Transcriptase, subunit A, domain 1"/>
    <property type="match status" value="1"/>
</dbReference>
<dbReference type="InterPro" id="IPR043128">
    <property type="entry name" value="Rev_trsase/Diguanyl_cyclase"/>
</dbReference>
<name>A0A085M9G6_9BILA</name>
<keyword evidence="3" id="KW-1185">Reference proteome</keyword>
<proteinExistence type="predicted"/>
<sequence>MKTGEVQTDDALVKTFMQKFEDVFTRRSSALIGYQATVYMNKDAVPKVFKPRPVAFALKERVEAELQRLVDKDILEPVDSGCTKIEWASPIVCVVKASGKVRICGDFKVTINPHVILDRHPLPKFEDLVVKLNGGALFSVIDLKDACLQMAVTPASRKYLVIATHKGYYGFKRLPFGVSFVPALFQKTMEQILAGLEGVAVYIDGIIVSGANREEHMERLHAVFLRLRHAEKCRFLQFSVNYLGHTIDANGVHPTGERIEAIKNMPVPKTHRSCVHSSGSSTLGSFPGSSRYVHPCMNSLRLVQSGPGESSTSNYLINCGAASHRLTR</sequence>
<reference evidence="2 3" key="1">
    <citation type="journal article" date="2014" name="Nat. Genet.">
        <title>Genome and transcriptome of the porcine whipworm Trichuris suis.</title>
        <authorList>
            <person name="Jex A.R."/>
            <person name="Nejsum P."/>
            <person name="Schwarz E.M."/>
            <person name="Hu L."/>
            <person name="Young N.D."/>
            <person name="Hall R.S."/>
            <person name="Korhonen P.K."/>
            <person name="Liao S."/>
            <person name="Thamsborg S."/>
            <person name="Xia J."/>
            <person name="Xu P."/>
            <person name="Wang S."/>
            <person name="Scheerlinck J.P."/>
            <person name="Hofmann A."/>
            <person name="Sternberg P.W."/>
            <person name="Wang J."/>
            <person name="Gasser R.B."/>
        </authorList>
    </citation>
    <scope>NUCLEOTIDE SEQUENCE [LARGE SCALE GENOMIC DNA]</scope>
    <source>
        <strain evidence="2">DCEP-RM93M</strain>
    </source>
</reference>
<dbReference type="Proteomes" id="UP000030764">
    <property type="component" value="Unassembled WGS sequence"/>
</dbReference>
<dbReference type="Gene3D" id="3.30.70.270">
    <property type="match status" value="1"/>
</dbReference>
<protein>
    <recommendedName>
        <fullName evidence="1">Reverse transcriptase domain-containing protein</fullName>
    </recommendedName>
</protein>
<dbReference type="Pfam" id="PF00078">
    <property type="entry name" value="RVT_1"/>
    <property type="match status" value="1"/>
</dbReference>
<dbReference type="SUPFAM" id="SSF56672">
    <property type="entry name" value="DNA/RNA polymerases"/>
    <property type="match status" value="1"/>
</dbReference>
<accession>A0A085M9G6</accession>
<organism evidence="2 3">
    <name type="scientific">Trichuris suis</name>
    <name type="common">pig whipworm</name>
    <dbReference type="NCBI Taxonomy" id="68888"/>
    <lineage>
        <taxon>Eukaryota</taxon>
        <taxon>Metazoa</taxon>
        <taxon>Ecdysozoa</taxon>
        <taxon>Nematoda</taxon>
        <taxon>Enoplea</taxon>
        <taxon>Dorylaimia</taxon>
        <taxon>Trichinellida</taxon>
        <taxon>Trichuridae</taxon>
        <taxon>Trichuris</taxon>
    </lineage>
</organism>
<gene>
    <name evidence="2" type="ORF">M513_05129</name>
</gene>
<dbReference type="AlphaFoldDB" id="A0A085M9G6"/>
<dbReference type="PANTHER" id="PTHR37984:SF5">
    <property type="entry name" value="PROTEIN NYNRIN-LIKE"/>
    <property type="match status" value="1"/>
</dbReference>
<dbReference type="EMBL" id="KL363212">
    <property type="protein sequence ID" value="KFD53862.1"/>
    <property type="molecule type" value="Genomic_DNA"/>
</dbReference>
<feature type="domain" description="Reverse transcriptase" evidence="1">
    <location>
        <begin position="111"/>
        <end position="247"/>
    </location>
</feature>
<dbReference type="PANTHER" id="PTHR37984">
    <property type="entry name" value="PROTEIN CBG26694"/>
    <property type="match status" value="1"/>
</dbReference>
<dbReference type="CDD" id="cd01647">
    <property type="entry name" value="RT_LTR"/>
    <property type="match status" value="1"/>
</dbReference>
<evidence type="ECO:0000313" key="3">
    <source>
        <dbReference type="Proteomes" id="UP000030764"/>
    </source>
</evidence>
<dbReference type="InterPro" id="IPR043502">
    <property type="entry name" value="DNA/RNA_pol_sf"/>
</dbReference>
<dbReference type="InterPro" id="IPR000477">
    <property type="entry name" value="RT_dom"/>
</dbReference>
<evidence type="ECO:0000313" key="2">
    <source>
        <dbReference type="EMBL" id="KFD53862.1"/>
    </source>
</evidence>
<dbReference type="InterPro" id="IPR050951">
    <property type="entry name" value="Retrovirus_Pol_polyprotein"/>
</dbReference>